<dbReference type="InterPro" id="IPR049166">
    <property type="entry name" value="GH39_cat"/>
</dbReference>
<dbReference type="InterPro" id="IPR013783">
    <property type="entry name" value="Ig-like_fold"/>
</dbReference>
<gene>
    <name evidence="6" type="ORF">BM613_04220</name>
</gene>
<accession>A0A2U3DA38</accession>
<evidence type="ECO:0000256" key="2">
    <source>
        <dbReference type="ARBA" id="ARBA00022801"/>
    </source>
</evidence>
<evidence type="ECO:0000313" key="6">
    <source>
        <dbReference type="EMBL" id="PWI58150.1"/>
    </source>
</evidence>
<dbReference type="InterPro" id="IPR017853">
    <property type="entry name" value="GH"/>
</dbReference>
<dbReference type="Gene3D" id="2.60.40.1500">
    <property type="entry name" value="Glycosyl hydrolase domain, family 39"/>
    <property type="match status" value="1"/>
</dbReference>
<dbReference type="RefSeq" id="WP_109429938.1">
    <property type="nucleotide sequence ID" value="NZ_MPDK01000005.1"/>
</dbReference>
<dbReference type="OrthoDB" id="9776971at2"/>
<dbReference type="SUPFAM" id="SSF51445">
    <property type="entry name" value="(Trans)glycosidases"/>
    <property type="match status" value="1"/>
</dbReference>
<feature type="domain" description="Glycosyl hydrolases family 39 N-terminal catalytic" evidence="5">
    <location>
        <begin position="137"/>
        <end position="369"/>
    </location>
</feature>
<keyword evidence="2" id="KW-0378">Hydrolase</keyword>
<dbReference type="Gene3D" id="2.60.40.10">
    <property type="entry name" value="Immunoglobulins"/>
    <property type="match status" value="1"/>
</dbReference>
<feature type="active site" description="Proton donor" evidence="4">
    <location>
        <position position="301"/>
    </location>
</feature>
<dbReference type="Proteomes" id="UP000245380">
    <property type="component" value="Unassembled WGS sequence"/>
</dbReference>
<dbReference type="Pfam" id="PF01229">
    <property type="entry name" value="Glyco_hydro_39"/>
    <property type="match status" value="2"/>
</dbReference>
<dbReference type="GO" id="GO:0005975">
    <property type="term" value="P:carbohydrate metabolic process"/>
    <property type="evidence" value="ECO:0007669"/>
    <property type="project" value="InterPro"/>
</dbReference>
<comment type="similarity">
    <text evidence="1">Belongs to the glycosyl hydrolase 39 family.</text>
</comment>
<dbReference type="InterPro" id="IPR000514">
    <property type="entry name" value="Glyco_hydro_39"/>
</dbReference>
<dbReference type="SUPFAM" id="SSF51011">
    <property type="entry name" value="Glycosyl hydrolase domain"/>
    <property type="match status" value="1"/>
</dbReference>
<evidence type="ECO:0000256" key="4">
    <source>
        <dbReference type="PIRSR" id="PIRSR600514-1"/>
    </source>
</evidence>
<dbReference type="PRINTS" id="PR00745">
    <property type="entry name" value="GLHYDRLASE39"/>
</dbReference>
<dbReference type="GO" id="GO:0004553">
    <property type="term" value="F:hydrolase activity, hydrolyzing O-glycosyl compounds"/>
    <property type="evidence" value="ECO:0007669"/>
    <property type="project" value="InterPro"/>
</dbReference>
<evidence type="ECO:0000313" key="7">
    <source>
        <dbReference type="Proteomes" id="UP000245380"/>
    </source>
</evidence>
<dbReference type="PANTHER" id="PTHR12631">
    <property type="entry name" value="ALPHA-L-IDURONIDASE"/>
    <property type="match status" value="1"/>
</dbReference>
<dbReference type="PANTHER" id="PTHR12631:SF10">
    <property type="entry name" value="BETA-XYLOSIDASE-LIKE PROTEIN-RELATED"/>
    <property type="match status" value="1"/>
</dbReference>
<evidence type="ECO:0000259" key="5">
    <source>
        <dbReference type="Pfam" id="PF01229"/>
    </source>
</evidence>
<dbReference type="InterPro" id="IPR049165">
    <property type="entry name" value="GH39_as"/>
</dbReference>
<dbReference type="EMBL" id="MPDK01000005">
    <property type="protein sequence ID" value="PWI58150.1"/>
    <property type="molecule type" value="Genomic_DNA"/>
</dbReference>
<protein>
    <recommendedName>
        <fullName evidence="5">Glycosyl hydrolases family 39 N-terminal catalytic domain-containing protein</fullName>
    </recommendedName>
</protein>
<dbReference type="Gene3D" id="3.20.20.80">
    <property type="entry name" value="Glycosidases"/>
    <property type="match status" value="1"/>
</dbReference>
<comment type="caution">
    <text evidence="6">The sequence shown here is derived from an EMBL/GenBank/DDBJ whole genome shotgun (WGS) entry which is preliminary data.</text>
</comment>
<dbReference type="PROSITE" id="PS01027">
    <property type="entry name" value="GLYCOSYL_HYDROL_F39"/>
    <property type="match status" value="1"/>
</dbReference>
<reference evidence="6 7" key="1">
    <citation type="submission" date="2016-11" db="EMBL/GenBank/DDBJ databases">
        <title>Comparative genomics of Acidibacillus ferroxidans species.</title>
        <authorList>
            <person name="Oliveira G."/>
            <person name="Nunes G."/>
            <person name="Oliveira R."/>
            <person name="Araujo F."/>
            <person name="Salim A."/>
            <person name="Scholte L."/>
            <person name="Morais D."/>
            <person name="Nancucheo I."/>
            <person name="Johnson D.B."/>
            <person name="Grail B."/>
            <person name="Bittencourt J."/>
            <person name="Valadares R."/>
        </authorList>
    </citation>
    <scope>NUCLEOTIDE SEQUENCE [LARGE SCALE GENOMIC DNA]</scope>
    <source>
        <strain evidence="6 7">Y002</strain>
    </source>
</reference>
<keyword evidence="7" id="KW-1185">Reference proteome</keyword>
<evidence type="ECO:0000256" key="1">
    <source>
        <dbReference type="ARBA" id="ARBA00008875"/>
    </source>
</evidence>
<organism evidence="6 7">
    <name type="scientific">Sulfoacidibacillus thermotolerans</name>
    <name type="common">Acidibacillus sulfuroxidans</name>
    <dbReference type="NCBI Taxonomy" id="1765684"/>
    <lineage>
        <taxon>Bacteria</taxon>
        <taxon>Bacillati</taxon>
        <taxon>Bacillota</taxon>
        <taxon>Bacilli</taxon>
        <taxon>Bacillales</taxon>
        <taxon>Alicyclobacillaceae</taxon>
        <taxon>Sulfoacidibacillus</taxon>
    </lineage>
</organism>
<evidence type="ECO:0000256" key="3">
    <source>
        <dbReference type="ARBA" id="ARBA00023295"/>
    </source>
</evidence>
<dbReference type="InterPro" id="IPR051923">
    <property type="entry name" value="Glycosyl_Hydrolase_39"/>
</dbReference>
<keyword evidence="3" id="KW-0326">Glycosidase</keyword>
<dbReference type="AlphaFoldDB" id="A0A2U3DA38"/>
<sequence>MKKFVAQWDRVDLQNSENAGRKDHSESLSGDLPAPAEVFVQSGLGQVTLRWSDVPGASGYLIFRADAKEGPYEVVDHKGGDSVKTVPGPVYVDTTGELGKIYWYAVASVRVPDHEAGPMSMPVQAGARISGDSEIRLDVKADQIDSPIRPVWHMIGSEHLSQIFSKEVMGGREIGSEFLASLAIAHSELGATHVRAHGIFLDELELFRSVSGQVPQYNFQKVDFIYDQILAIGLKPIVELSFMPKELALDQEPTVFHYQACISKPRSWAQWADLVKEFVRHLLDRYGVDEVGQWGFEVWNEPNLSAFWVDASEDYFTMYKETVRAIKEVDAHLLVGGPATAAAGWVLEFIKFVSAENLPLDFLATHLYGNLPVDFRSLLHSEGFPNTKIWWTEWGVTPTHFAPINDSVFGAPFILHGIKRSQASLDALAYWVISDYFEELGRGKKLFHGGFGLLTVGNLRKPRFWALKFVEELGLEALQIELNGDGAGSLVDAWATRKESGEVDVLIWNGTLNQDQQNGHPLLDRTIELRITNLPQATYQVSLARIDALHSNLLRAWSGEQEWPDDKQWEILQSMDKLSEVIIFDEFVSDLCVFEHKVDLPMPGVARLRLTPKIAR</sequence>
<proteinExistence type="inferred from homology"/>
<name>A0A2U3DA38_SULT2</name>
<feature type="domain" description="Glycosyl hydrolases family 39 N-terminal catalytic" evidence="5">
    <location>
        <begin position="382"/>
        <end position="576"/>
    </location>
</feature>